<dbReference type="PANTHER" id="PTHR39339">
    <property type="entry name" value="SLR1444 PROTEIN"/>
    <property type="match status" value="1"/>
</dbReference>
<evidence type="ECO:0000313" key="3">
    <source>
        <dbReference type="EMBL" id="TFE40267.1"/>
    </source>
</evidence>
<dbReference type="InterPro" id="IPR038186">
    <property type="entry name" value="CHAD_dom_sf"/>
</dbReference>
<feature type="domain" description="CHAD" evidence="2">
    <location>
        <begin position="40"/>
        <end position="320"/>
    </location>
</feature>
<comment type="caution">
    <text evidence="3">The sequence shown here is derived from an EMBL/GenBank/DDBJ whole genome shotgun (WGS) entry which is preliminary data.</text>
</comment>
<dbReference type="Pfam" id="PF05235">
    <property type="entry name" value="CHAD"/>
    <property type="match status" value="1"/>
</dbReference>
<sequence>MQLEPMNSTPDTRDPASATASAQERNADNPGKRGGTIAPDMSPAAAFSMLAMPMAAQVAQRIGGLCVSADAESPHKLRVVLRRLRSLWWAYDPLIDRSQARWQRREFKALADAAGQTRDWDILKHLLAEDVSTAHSFAALIERLDLLRGNALLRSRATIADANAEAVLTQRIASVIQQLDGCSFDEPLAVFATNRVATAKQTLRKRLKRALGNPHAGYAELHDVRIAGKKVRYLLEFFAPLLGSGNEIGVVELTQLQDELGKLNDIVSSEALLLAHADRLGESSVVDDAIAYLGQRKGQHMQRADAELHALSDRLALERPGAGMN</sequence>
<dbReference type="Gene3D" id="1.40.20.10">
    <property type="entry name" value="CHAD domain"/>
    <property type="match status" value="1"/>
</dbReference>
<accession>A0A4Y8MRZ4</accession>
<organism evidence="3 4">
    <name type="scientific">Paraburkholderia dipogonis</name>
    <dbReference type="NCBI Taxonomy" id="1211383"/>
    <lineage>
        <taxon>Bacteria</taxon>
        <taxon>Pseudomonadati</taxon>
        <taxon>Pseudomonadota</taxon>
        <taxon>Betaproteobacteria</taxon>
        <taxon>Burkholderiales</taxon>
        <taxon>Burkholderiaceae</taxon>
        <taxon>Paraburkholderia</taxon>
    </lineage>
</organism>
<evidence type="ECO:0000256" key="1">
    <source>
        <dbReference type="SAM" id="MobiDB-lite"/>
    </source>
</evidence>
<dbReference type="Proteomes" id="UP000297385">
    <property type="component" value="Unassembled WGS sequence"/>
</dbReference>
<dbReference type="AlphaFoldDB" id="A0A4Y8MRZ4"/>
<gene>
    <name evidence="3" type="ORF">E2553_26165</name>
</gene>
<feature type="region of interest" description="Disordered" evidence="1">
    <location>
        <begin position="1"/>
        <end position="39"/>
    </location>
</feature>
<protein>
    <submittedName>
        <fullName evidence="3">CHAD domain-containing protein</fullName>
    </submittedName>
</protein>
<reference evidence="3 4" key="1">
    <citation type="submission" date="2019-03" db="EMBL/GenBank/DDBJ databases">
        <title>Complete Genome Sequence of Paraburkholderia dipogonis ICMP 19430T, a Nitrogen-fixing Symbiont of the South African Invasive Legume Dipogon lignosus in New Zealand.</title>
        <authorList>
            <person name="De Meyer S.E."/>
        </authorList>
    </citation>
    <scope>NUCLEOTIDE SEQUENCE [LARGE SCALE GENOMIC DNA]</scope>
    <source>
        <strain evidence="3 4">ICMP 19430</strain>
    </source>
</reference>
<dbReference type="InterPro" id="IPR007899">
    <property type="entry name" value="CHAD_dom"/>
</dbReference>
<name>A0A4Y8MRZ4_9BURK</name>
<dbReference type="EMBL" id="SNVI01000002">
    <property type="protein sequence ID" value="TFE40267.1"/>
    <property type="molecule type" value="Genomic_DNA"/>
</dbReference>
<evidence type="ECO:0000313" key="4">
    <source>
        <dbReference type="Proteomes" id="UP000297385"/>
    </source>
</evidence>
<feature type="compositionally biased region" description="Polar residues" evidence="1">
    <location>
        <begin position="1"/>
        <end position="10"/>
    </location>
</feature>
<dbReference type="PANTHER" id="PTHR39339:SF1">
    <property type="entry name" value="CHAD DOMAIN-CONTAINING PROTEIN"/>
    <property type="match status" value="1"/>
</dbReference>
<proteinExistence type="predicted"/>
<dbReference type="PROSITE" id="PS51708">
    <property type="entry name" value="CHAD"/>
    <property type="match status" value="1"/>
</dbReference>
<dbReference type="SMART" id="SM00880">
    <property type="entry name" value="CHAD"/>
    <property type="match status" value="1"/>
</dbReference>
<evidence type="ECO:0000259" key="2">
    <source>
        <dbReference type="PROSITE" id="PS51708"/>
    </source>
</evidence>